<evidence type="ECO:0000256" key="1">
    <source>
        <dbReference type="SAM" id="SignalP"/>
    </source>
</evidence>
<keyword evidence="3" id="KW-1185">Reference proteome</keyword>
<comment type="caution">
    <text evidence="2">The sequence shown here is derived from an EMBL/GenBank/DDBJ whole genome shotgun (WGS) entry which is preliminary data.</text>
</comment>
<gene>
    <name evidence="2" type="ORF">BCR33DRAFT_712627</name>
</gene>
<evidence type="ECO:0000313" key="2">
    <source>
        <dbReference type="EMBL" id="ORY51598.1"/>
    </source>
</evidence>
<dbReference type="AlphaFoldDB" id="A0A1Y2CX33"/>
<name>A0A1Y2CX33_9FUNG</name>
<reference evidence="2 3" key="1">
    <citation type="submission" date="2016-07" db="EMBL/GenBank/DDBJ databases">
        <title>Pervasive Adenine N6-methylation of Active Genes in Fungi.</title>
        <authorList>
            <consortium name="DOE Joint Genome Institute"/>
            <person name="Mondo S.J."/>
            <person name="Dannebaum R.O."/>
            <person name="Kuo R.C."/>
            <person name="Labutti K."/>
            <person name="Haridas S."/>
            <person name="Kuo A."/>
            <person name="Salamov A."/>
            <person name="Ahrendt S.R."/>
            <person name="Lipzen A."/>
            <person name="Sullivan W."/>
            <person name="Andreopoulos W.B."/>
            <person name="Clum A."/>
            <person name="Lindquist E."/>
            <person name="Daum C."/>
            <person name="Ramamoorthy G.K."/>
            <person name="Gryganskyi A."/>
            <person name="Culley D."/>
            <person name="Magnuson J.K."/>
            <person name="James T.Y."/>
            <person name="O'Malley M.A."/>
            <person name="Stajich J.E."/>
            <person name="Spatafora J.W."/>
            <person name="Visel A."/>
            <person name="Grigoriev I.V."/>
        </authorList>
    </citation>
    <scope>NUCLEOTIDE SEQUENCE [LARGE SCALE GENOMIC DNA]</scope>
    <source>
        <strain evidence="2 3">JEL800</strain>
    </source>
</reference>
<keyword evidence="1" id="KW-0732">Signal</keyword>
<sequence length="168" mass="18074">MKLLVTLFLATLVVSLPFSKSKSDGFTKRAAPIRSPQPFDGWSNCSPDTPSTFKLQNLAISIWPTGASRPIGVSIQGITAVPIPATSTLHLRGTHLKKGVSFEKTYPAADLKGFREIKNVEKPAHIVFQVPGSEGWGSEWVNGGDMSVEIVGDDGTVFVCVEKYGISI</sequence>
<feature type="signal peptide" evidence="1">
    <location>
        <begin position="1"/>
        <end position="15"/>
    </location>
</feature>
<feature type="chain" id="PRO_5012576014" evidence="1">
    <location>
        <begin position="16"/>
        <end position="168"/>
    </location>
</feature>
<organism evidence="2 3">
    <name type="scientific">Rhizoclosmatium globosum</name>
    <dbReference type="NCBI Taxonomy" id="329046"/>
    <lineage>
        <taxon>Eukaryota</taxon>
        <taxon>Fungi</taxon>
        <taxon>Fungi incertae sedis</taxon>
        <taxon>Chytridiomycota</taxon>
        <taxon>Chytridiomycota incertae sedis</taxon>
        <taxon>Chytridiomycetes</taxon>
        <taxon>Chytridiales</taxon>
        <taxon>Chytriomycetaceae</taxon>
        <taxon>Rhizoclosmatium</taxon>
    </lineage>
</organism>
<protein>
    <submittedName>
        <fullName evidence="2">Uncharacterized protein</fullName>
    </submittedName>
</protein>
<evidence type="ECO:0000313" key="3">
    <source>
        <dbReference type="Proteomes" id="UP000193642"/>
    </source>
</evidence>
<dbReference type="Proteomes" id="UP000193642">
    <property type="component" value="Unassembled WGS sequence"/>
</dbReference>
<proteinExistence type="predicted"/>
<dbReference type="EMBL" id="MCGO01000005">
    <property type="protein sequence ID" value="ORY51598.1"/>
    <property type="molecule type" value="Genomic_DNA"/>
</dbReference>
<accession>A0A1Y2CX33</accession>